<comment type="caution">
    <text evidence="2">The sequence shown here is derived from an EMBL/GenBank/DDBJ whole genome shotgun (WGS) entry which is preliminary data.</text>
</comment>
<sequence length="137" mass="14263">MSEAAKPMGRWKAIVVAGGAGLGGLLLLSLSGFLMTTVDDEPQNSVGVFLTAAAGLIVLALAAVIGTGLRYGKSTRGRQALTTAWVGLGMTGLIFTMLGVLSARLPWTIFAIIPLLVVVALIKDIGRVRRVSQDVED</sequence>
<keyword evidence="1" id="KW-0812">Transmembrane</keyword>
<dbReference type="AlphaFoldDB" id="A0A2T0UCU7"/>
<feature type="transmembrane region" description="Helical" evidence="1">
    <location>
        <begin position="81"/>
        <end position="99"/>
    </location>
</feature>
<gene>
    <name evidence="2" type="ORF">BCF74_12221</name>
</gene>
<name>A0A2T0UCU7_9MICO</name>
<keyword evidence="1" id="KW-1133">Transmembrane helix</keyword>
<proteinExistence type="predicted"/>
<dbReference type="Proteomes" id="UP000237822">
    <property type="component" value="Unassembled WGS sequence"/>
</dbReference>
<dbReference type="RefSeq" id="WP_106298321.1">
    <property type="nucleotide sequence ID" value="NZ_PVTI01000022.1"/>
</dbReference>
<dbReference type="EMBL" id="PVTI01000022">
    <property type="protein sequence ID" value="PRY55637.1"/>
    <property type="molecule type" value="Genomic_DNA"/>
</dbReference>
<feature type="transmembrane region" description="Helical" evidence="1">
    <location>
        <begin position="105"/>
        <end position="122"/>
    </location>
</feature>
<feature type="transmembrane region" description="Helical" evidence="1">
    <location>
        <begin position="46"/>
        <end position="69"/>
    </location>
</feature>
<evidence type="ECO:0000313" key="3">
    <source>
        <dbReference type="Proteomes" id="UP000237822"/>
    </source>
</evidence>
<organism evidence="2 3">
    <name type="scientific">Knoellia remsis</name>
    <dbReference type="NCBI Taxonomy" id="407159"/>
    <lineage>
        <taxon>Bacteria</taxon>
        <taxon>Bacillati</taxon>
        <taxon>Actinomycetota</taxon>
        <taxon>Actinomycetes</taxon>
        <taxon>Micrococcales</taxon>
        <taxon>Intrasporangiaceae</taxon>
        <taxon>Knoellia</taxon>
    </lineage>
</organism>
<accession>A0A2T0UCU7</accession>
<keyword evidence="3" id="KW-1185">Reference proteome</keyword>
<evidence type="ECO:0000313" key="2">
    <source>
        <dbReference type="EMBL" id="PRY55637.1"/>
    </source>
</evidence>
<evidence type="ECO:0000256" key="1">
    <source>
        <dbReference type="SAM" id="Phobius"/>
    </source>
</evidence>
<protein>
    <submittedName>
        <fullName evidence="2">Uncharacterized protein</fullName>
    </submittedName>
</protein>
<dbReference type="OrthoDB" id="9943285at2"/>
<reference evidence="2 3" key="1">
    <citation type="submission" date="2018-03" db="EMBL/GenBank/DDBJ databases">
        <title>Genomic Encyclopedia of Archaeal and Bacterial Type Strains, Phase II (KMG-II): from individual species to whole genera.</title>
        <authorList>
            <person name="Goeker M."/>
        </authorList>
    </citation>
    <scope>NUCLEOTIDE SEQUENCE [LARGE SCALE GENOMIC DNA]</scope>
    <source>
        <strain evidence="2 3">ATCC BAA-1496</strain>
    </source>
</reference>
<keyword evidence="1" id="KW-0472">Membrane</keyword>
<feature type="transmembrane region" description="Helical" evidence="1">
    <location>
        <begin position="12"/>
        <end position="34"/>
    </location>
</feature>